<dbReference type="AlphaFoldDB" id="A0A239PEY5"/>
<dbReference type="InterPro" id="IPR009937">
    <property type="entry name" value="Phage_holin_3_6"/>
</dbReference>
<evidence type="ECO:0000256" key="1">
    <source>
        <dbReference type="SAM" id="MobiDB-lite"/>
    </source>
</evidence>
<organism evidence="3 4">
    <name type="scientific">Asanoa hainanensis</name>
    <dbReference type="NCBI Taxonomy" id="560556"/>
    <lineage>
        <taxon>Bacteria</taxon>
        <taxon>Bacillati</taxon>
        <taxon>Actinomycetota</taxon>
        <taxon>Actinomycetes</taxon>
        <taxon>Micromonosporales</taxon>
        <taxon>Micromonosporaceae</taxon>
        <taxon>Asanoa</taxon>
    </lineage>
</organism>
<evidence type="ECO:0000256" key="2">
    <source>
        <dbReference type="SAM" id="Phobius"/>
    </source>
</evidence>
<dbReference type="EMBL" id="FZPH01000024">
    <property type="protein sequence ID" value="SNT65581.1"/>
    <property type="molecule type" value="Genomic_DNA"/>
</dbReference>
<evidence type="ECO:0000313" key="3">
    <source>
        <dbReference type="EMBL" id="SNT65581.1"/>
    </source>
</evidence>
<dbReference type="OrthoDB" id="4870234at2"/>
<evidence type="ECO:0000313" key="4">
    <source>
        <dbReference type="Proteomes" id="UP000198362"/>
    </source>
</evidence>
<name>A0A239PEY5_9ACTN</name>
<dbReference type="Pfam" id="PF07332">
    <property type="entry name" value="Phage_holin_3_6"/>
    <property type="match status" value="1"/>
</dbReference>
<keyword evidence="4" id="KW-1185">Reference proteome</keyword>
<sequence>MVDARNAAAPPRADADPSTSELVQRATEQVSRLVRDELALAKAELTQKGKHAGIGIGLFGGAGGLAFFGIAVLIATAVIAIDIALPLWLSALIVGAFLLILAGLFALVGKGQVQRAVPPMPTDVTEGLKADVQTVKDGFRGNGHHKSGQGRISGGSGR</sequence>
<feature type="compositionally biased region" description="Low complexity" evidence="1">
    <location>
        <begin position="1"/>
        <end position="12"/>
    </location>
</feature>
<gene>
    <name evidence="3" type="ORF">SAMN05421812_12430</name>
</gene>
<protein>
    <submittedName>
        <fullName evidence="3">Putative Holin-X, holin superfamily III</fullName>
    </submittedName>
</protein>
<accession>A0A239PEY5</accession>
<feature type="transmembrane region" description="Helical" evidence="2">
    <location>
        <begin position="87"/>
        <end position="108"/>
    </location>
</feature>
<feature type="transmembrane region" description="Helical" evidence="2">
    <location>
        <begin position="56"/>
        <end position="81"/>
    </location>
</feature>
<proteinExistence type="predicted"/>
<dbReference type="Proteomes" id="UP000198362">
    <property type="component" value="Unassembled WGS sequence"/>
</dbReference>
<keyword evidence="2" id="KW-1133">Transmembrane helix</keyword>
<feature type="region of interest" description="Disordered" evidence="1">
    <location>
        <begin position="1"/>
        <end position="21"/>
    </location>
</feature>
<dbReference type="RefSeq" id="WP_089255268.1">
    <property type="nucleotide sequence ID" value="NZ_FZPH01000024.1"/>
</dbReference>
<reference evidence="3 4" key="1">
    <citation type="submission" date="2017-06" db="EMBL/GenBank/DDBJ databases">
        <authorList>
            <person name="Kim H.J."/>
            <person name="Triplett B.A."/>
        </authorList>
    </citation>
    <scope>NUCLEOTIDE SEQUENCE [LARGE SCALE GENOMIC DNA]</scope>
    <source>
        <strain evidence="3 4">CGMCC 4.5593</strain>
    </source>
</reference>
<keyword evidence="2" id="KW-0812">Transmembrane</keyword>
<feature type="region of interest" description="Disordered" evidence="1">
    <location>
        <begin position="137"/>
        <end position="158"/>
    </location>
</feature>
<keyword evidence="2" id="KW-0472">Membrane</keyword>